<sequence length="154" mass="17117">MKNRYLILGLSIAIVVCIVSLTVLREKSTISIKPDEVVNAEIYNFVLPSNEGDLQMINVTETKDIAYVLTNLSEIKSKGKGLSLDGDYSIVFNKNDGSRLVYMYESGTLTTSTGFKGRITSDNIINRLWAGLDYPVQNVTGNELPSDMKTKRNE</sequence>
<reference evidence="2 3" key="1">
    <citation type="submission" date="2020-05" db="EMBL/GenBank/DDBJ databases">
        <title>Genome Sequencing of Type Strains.</title>
        <authorList>
            <person name="Lemaire J.F."/>
            <person name="Inderbitzin P."/>
            <person name="Gregorio O.A."/>
            <person name="Collins S.B."/>
            <person name="Wespe N."/>
            <person name="Knight-Connoni V."/>
        </authorList>
    </citation>
    <scope>NUCLEOTIDE SEQUENCE [LARGE SCALE GENOMIC DNA]</scope>
    <source>
        <strain evidence="2 3">DSM 19942</strain>
    </source>
</reference>
<keyword evidence="1" id="KW-0812">Transmembrane</keyword>
<name>A0ABX2MGT6_9BACL</name>
<evidence type="ECO:0000313" key="3">
    <source>
        <dbReference type="Proteomes" id="UP000577724"/>
    </source>
</evidence>
<keyword evidence="1" id="KW-1133">Transmembrane helix</keyword>
<gene>
    <name evidence="2" type="ORF">HP548_07145</name>
</gene>
<dbReference type="EMBL" id="JABMCC010000101">
    <property type="protein sequence ID" value="NUU53854.1"/>
    <property type="molecule type" value="Genomic_DNA"/>
</dbReference>
<dbReference type="Proteomes" id="UP000577724">
    <property type="component" value="Unassembled WGS sequence"/>
</dbReference>
<keyword evidence="3" id="KW-1185">Reference proteome</keyword>
<accession>A0ABX2MGT6</accession>
<proteinExistence type="predicted"/>
<protein>
    <recommendedName>
        <fullName evidence="4">DUF4367 domain-containing protein</fullName>
    </recommendedName>
</protein>
<dbReference type="GeneID" id="97130469"/>
<evidence type="ECO:0000313" key="2">
    <source>
        <dbReference type="EMBL" id="NUU53854.1"/>
    </source>
</evidence>
<organism evidence="2 3">
    <name type="scientific">Paenibacillus taichungensis</name>
    <dbReference type="NCBI Taxonomy" id="484184"/>
    <lineage>
        <taxon>Bacteria</taxon>
        <taxon>Bacillati</taxon>
        <taxon>Bacillota</taxon>
        <taxon>Bacilli</taxon>
        <taxon>Bacillales</taxon>
        <taxon>Paenibacillaceae</taxon>
        <taxon>Paenibacillus</taxon>
    </lineage>
</organism>
<comment type="caution">
    <text evidence="2">The sequence shown here is derived from an EMBL/GenBank/DDBJ whole genome shotgun (WGS) entry which is preliminary data.</text>
</comment>
<evidence type="ECO:0000256" key="1">
    <source>
        <dbReference type="SAM" id="Phobius"/>
    </source>
</evidence>
<feature type="transmembrane region" description="Helical" evidence="1">
    <location>
        <begin position="6"/>
        <end position="24"/>
    </location>
</feature>
<evidence type="ECO:0008006" key="4">
    <source>
        <dbReference type="Google" id="ProtNLM"/>
    </source>
</evidence>
<keyword evidence="1" id="KW-0472">Membrane</keyword>
<dbReference type="RefSeq" id="WP_175381283.1">
    <property type="nucleotide sequence ID" value="NZ_JABMCC010000101.1"/>
</dbReference>